<dbReference type="SUPFAM" id="SSF160909">
    <property type="entry name" value="ATP12-like"/>
    <property type="match status" value="1"/>
</dbReference>
<evidence type="ECO:0000256" key="3">
    <source>
        <dbReference type="ARBA" id="ARBA00022946"/>
    </source>
</evidence>
<accession>A0AA40F189</accession>
<evidence type="ECO:0000256" key="2">
    <source>
        <dbReference type="ARBA" id="ARBA00008231"/>
    </source>
</evidence>
<dbReference type="InterPro" id="IPR023335">
    <property type="entry name" value="ATP12_ortho_dom_sf"/>
</dbReference>
<evidence type="ECO:0000256" key="1">
    <source>
        <dbReference type="ARBA" id="ARBA00004173"/>
    </source>
</evidence>
<sequence>MLLHAKDIRAAAASAKTPGSNTAPSGLRKRFWKSVTVQPTSSGTLEIHLDARPLRHPHTKAPIRLPPSKPALALLLAAEWDALPSAADATRQHLIPLTSLTCRALDLCEAGEAEKAALAETLLRYLDTDALLCLAPPHKHDDPGNKDGRHLRQLQEEAMRPVVEFLCGRVWPGTSIRPVLEGESIMPRAQAEGTREVVQGWVMGLSGWELAALERATLAGKSLLVAASCFHGVRE</sequence>
<protein>
    <submittedName>
        <fullName evidence="6">Uncharacterized protein</fullName>
    </submittedName>
</protein>
<keyword evidence="5" id="KW-0143">Chaperone</keyword>
<evidence type="ECO:0000256" key="5">
    <source>
        <dbReference type="ARBA" id="ARBA00023186"/>
    </source>
</evidence>
<dbReference type="Pfam" id="PF07542">
    <property type="entry name" value="ATP12"/>
    <property type="match status" value="1"/>
</dbReference>
<proteinExistence type="inferred from homology"/>
<dbReference type="Proteomes" id="UP001172155">
    <property type="component" value="Unassembled WGS sequence"/>
</dbReference>
<evidence type="ECO:0000313" key="7">
    <source>
        <dbReference type="Proteomes" id="UP001172155"/>
    </source>
</evidence>
<name>A0AA40F189_9PEZI</name>
<gene>
    <name evidence="6" type="ORF">B0T18DRAFT_487321</name>
</gene>
<comment type="similarity">
    <text evidence="2">Belongs to the ATP12 family.</text>
</comment>
<reference evidence="6" key="1">
    <citation type="submission" date="2023-06" db="EMBL/GenBank/DDBJ databases">
        <title>Genome-scale phylogeny and comparative genomics of the fungal order Sordariales.</title>
        <authorList>
            <consortium name="Lawrence Berkeley National Laboratory"/>
            <person name="Hensen N."/>
            <person name="Bonometti L."/>
            <person name="Westerberg I."/>
            <person name="Brannstrom I.O."/>
            <person name="Guillou S."/>
            <person name="Cros-Aarteil S."/>
            <person name="Calhoun S."/>
            <person name="Haridas S."/>
            <person name="Kuo A."/>
            <person name="Mondo S."/>
            <person name="Pangilinan J."/>
            <person name="Riley R."/>
            <person name="LaButti K."/>
            <person name="Andreopoulos B."/>
            <person name="Lipzen A."/>
            <person name="Chen C."/>
            <person name="Yanf M."/>
            <person name="Daum C."/>
            <person name="Ng V."/>
            <person name="Clum A."/>
            <person name="Steindorff A."/>
            <person name="Ohm R."/>
            <person name="Martin F."/>
            <person name="Silar P."/>
            <person name="Natvig D."/>
            <person name="Lalanne C."/>
            <person name="Gautier V."/>
            <person name="Ament-velasquez S.L."/>
            <person name="Kruys A."/>
            <person name="Hutchinson M.I."/>
            <person name="Powell A.J."/>
            <person name="Barry K."/>
            <person name="Miller A.N."/>
            <person name="Grigoriev I.V."/>
            <person name="Debuchy R."/>
            <person name="Gladieux P."/>
            <person name="Thoren M.H."/>
            <person name="Johannesson H."/>
        </authorList>
    </citation>
    <scope>NUCLEOTIDE SEQUENCE</scope>
    <source>
        <strain evidence="6">SMH3187-1</strain>
    </source>
</reference>
<dbReference type="InterPro" id="IPR011419">
    <property type="entry name" value="ATP12_ATP_synth-F1-assembly"/>
</dbReference>
<comment type="caution">
    <text evidence="6">The sequence shown here is derived from an EMBL/GenBank/DDBJ whole genome shotgun (WGS) entry which is preliminary data.</text>
</comment>
<dbReference type="GO" id="GO:0033615">
    <property type="term" value="P:mitochondrial proton-transporting ATP synthase complex assembly"/>
    <property type="evidence" value="ECO:0007669"/>
    <property type="project" value="TreeGrafter"/>
</dbReference>
<dbReference type="AlphaFoldDB" id="A0AA40F189"/>
<keyword evidence="4" id="KW-0496">Mitochondrion</keyword>
<organism evidence="6 7">
    <name type="scientific">Schizothecium vesticola</name>
    <dbReference type="NCBI Taxonomy" id="314040"/>
    <lineage>
        <taxon>Eukaryota</taxon>
        <taxon>Fungi</taxon>
        <taxon>Dikarya</taxon>
        <taxon>Ascomycota</taxon>
        <taxon>Pezizomycotina</taxon>
        <taxon>Sordariomycetes</taxon>
        <taxon>Sordariomycetidae</taxon>
        <taxon>Sordariales</taxon>
        <taxon>Schizotheciaceae</taxon>
        <taxon>Schizothecium</taxon>
    </lineage>
</organism>
<dbReference type="InterPro" id="IPR042272">
    <property type="entry name" value="ATP12_ATP_synth-F1-assembly_N"/>
</dbReference>
<dbReference type="GO" id="GO:0005739">
    <property type="term" value="C:mitochondrion"/>
    <property type="evidence" value="ECO:0007669"/>
    <property type="project" value="UniProtKB-SubCell"/>
</dbReference>
<keyword evidence="7" id="KW-1185">Reference proteome</keyword>
<dbReference type="EMBL" id="JAUKUD010000003">
    <property type="protein sequence ID" value="KAK0749410.1"/>
    <property type="molecule type" value="Genomic_DNA"/>
</dbReference>
<dbReference type="PANTHER" id="PTHR21013">
    <property type="entry name" value="ATP SYNTHASE MITOCHONDRIAL F1 COMPLEX ASSEMBLY FACTOR 2/ATP12 PROTEIN, MITOCHONDRIAL PRECURSOR"/>
    <property type="match status" value="1"/>
</dbReference>
<dbReference type="Gene3D" id="1.10.3580.10">
    <property type="entry name" value="ATP12 ATPase"/>
    <property type="match status" value="1"/>
</dbReference>
<dbReference type="Gene3D" id="3.30.2180.10">
    <property type="entry name" value="ATP12-like"/>
    <property type="match status" value="1"/>
</dbReference>
<evidence type="ECO:0000256" key="4">
    <source>
        <dbReference type="ARBA" id="ARBA00023128"/>
    </source>
</evidence>
<dbReference type="PANTHER" id="PTHR21013:SF10">
    <property type="entry name" value="ATP SYNTHASE MITOCHONDRIAL F1 COMPLEX ASSEMBLY FACTOR 2"/>
    <property type="match status" value="1"/>
</dbReference>
<comment type="subcellular location">
    <subcellularLocation>
        <location evidence="1">Mitochondrion</location>
    </subcellularLocation>
</comment>
<evidence type="ECO:0000313" key="6">
    <source>
        <dbReference type="EMBL" id="KAK0749410.1"/>
    </source>
</evidence>
<keyword evidence="3" id="KW-0809">Transit peptide</keyword>